<keyword evidence="12 14" id="KW-0472">Membrane</keyword>
<feature type="domain" description="P-type ATPase A" evidence="15">
    <location>
        <begin position="118"/>
        <end position="217"/>
    </location>
</feature>
<dbReference type="InterPro" id="IPR036412">
    <property type="entry name" value="HAD-like_sf"/>
</dbReference>
<dbReference type="PRINTS" id="PR00120">
    <property type="entry name" value="HATPASE"/>
</dbReference>
<dbReference type="SFLD" id="SFLDG00002">
    <property type="entry name" value="C1.7:_P-type_atpase_like"/>
    <property type="match status" value="1"/>
</dbReference>
<name>A0A4Y7J0G6_PAPSO</name>
<sequence length="829" mass="89615">MGVKDEEVLEALLKEAVDLENIPIEEVFENLRCGRQGLTSEEAQERVTIFGEQVVEVLGVYVESIIMGNGNCCNYGGGKPPDWQDFVGIIILLVINSTISFVEENNAGNASAALMAQLAPKAKVLRDGKWNEEEAAILVPGDVISIKLGDIVPADARLLDGDPLKIDQSALTGESLAVTKGPGDGVYSGSTCKQGEIEAVVIATGVHTFFGKAAHLVLKAIGNFCFCTIITGMVIEVLVMYPVQGRGYRPGIDNLLVLLIGGIPIAMPTVLSVTMAIGSRRLAQQGAITKRMTAIEEMAGMDVLCSDKTGTLTLNKLSFTKGVDEDMVILMATRASRIENQDAIDTAIVGMLADPEEARSGIQEVHFLPFNPIDKRTALTYIDNEGKMLRVSKGAPEQILNLANNKPDIERRVHAAIDRFAERGLRSLGVAYQEVPEGRKESRGAPWKFVGLLPLFDPPRHDSAETIKRALELGVSVKIITEIQSLFQLLLGDQLAIGKEIDRRLGMGTNMYPSSALLGQSEDESVAALLVDELIEKADVFAEHKYEIVKHLQARKHICGMTGDGVNDAPALKKANIGIAVADSTDAARSASDIGLTEPGLSVIISAVSTSRAIFQRMKNYTLGFMLLALIWEFDFPPFMVLIIAVLNDGTIMTISKDRVKPSPLPDSWKLAEIFATGIILGTYMAIMTVIFFWAAYKTDLFPSLHLASDKPDIEPRVHAAIDKFAERGLRSLGVAYQEVPEGRKKSIGAPWKVVRLFPLLLYTAGLLFLISPSMVDAGVAEIGSTIVSVTTALPDTSLTPPPPPCSSNITSNTDFSVEAYGVKAQDRL</sequence>
<dbReference type="InterPro" id="IPR001757">
    <property type="entry name" value="P_typ_ATPase"/>
</dbReference>
<dbReference type="Pfam" id="PF00122">
    <property type="entry name" value="E1-E2_ATPase"/>
    <property type="match status" value="1"/>
</dbReference>
<comment type="subcellular location">
    <subcellularLocation>
        <location evidence="14">Cell membrane</location>
        <topology evidence="14">Multi-pass membrane protein</topology>
    </subcellularLocation>
    <subcellularLocation>
        <location evidence="1">Membrane</location>
        <topology evidence="1">Multi-pass membrane protein</topology>
    </subcellularLocation>
</comment>
<dbReference type="GO" id="GO:0046872">
    <property type="term" value="F:metal ion binding"/>
    <property type="evidence" value="ECO:0007669"/>
    <property type="project" value="UniProtKB-KW"/>
</dbReference>
<dbReference type="InterPro" id="IPR018303">
    <property type="entry name" value="ATPase_P-typ_P_site"/>
</dbReference>
<dbReference type="Proteomes" id="UP000316621">
    <property type="component" value="Chromosome 3"/>
</dbReference>
<dbReference type="PRINTS" id="PR00119">
    <property type="entry name" value="CATATPASE"/>
</dbReference>
<dbReference type="PANTHER" id="PTHR42861">
    <property type="entry name" value="CALCIUM-TRANSPORTING ATPASE"/>
    <property type="match status" value="1"/>
</dbReference>
<dbReference type="Gene3D" id="1.20.1110.10">
    <property type="entry name" value="Calcium-transporting ATPase, transmembrane domain"/>
    <property type="match status" value="1"/>
</dbReference>
<dbReference type="InterPro" id="IPR023298">
    <property type="entry name" value="ATPase_P-typ_TM_dom_sf"/>
</dbReference>
<feature type="transmembrane region" description="Helical" evidence="14">
    <location>
        <begin position="754"/>
        <end position="772"/>
    </location>
</feature>
<dbReference type="AlphaFoldDB" id="A0A4Y7J0G6"/>
<feature type="transmembrane region" description="Helical" evidence="14">
    <location>
        <begin position="674"/>
        <end position="697"/>
    </location>
</feature>
<dbReference type="EMBL" id="CM010717">
    <property type="protein sequence ID" value="RZC53248.1"/>
    <property type="molecule type" value="Genomic_DNA"/>
</dbReference>
<dbReference type="GO" id="GO:0005886">
    <property type="term" value="C:plasma membrane"/>
    <property type="evidence" value="ECO:0007669"/>
    <property type="project" value="UniProtKB-SubCell"/>
</dbReference>
<dbReference type="Pfam" id="PF00702">
    <property type="entry name" value="Hydrolase"/>
    <property type="match status" value="1"/>
</dbReference>
<evidence type="ECO:0000256" key="9">
    <source>
        <dbReference type="ARBA" id="ARBA00022967"/>
    </source>
</evidence>
<evidence type="ECO:0000256" key="2">
    <source>
        <dbReference type="ARBA" id="ARBA00008804"/>
    </source>
</evidence>
<evidence type="ECO:0000256" key="10">
    <source>
        <dbReference type="ARBA" id="ARBA00022989"/>
    </source>
</evidence>
<dbReference type="GO" id="GO:0008553">
    <property type="term" value="F:P-type proton-exporting transporter activity"/>
    <property type="evidence" value="ECO:0007669"/>
    <property type="project" value="UniProtKB-UniRule"/>
</dbReference>
<keyword evidence="11 14" id="KW-0406">Ion transport</keyword>
<keyword evidence="14" id="KW-0813">Transport</keyword>
<dbReference type="NCBIfam" id="TIGR01647">
    <property type="entry name" value="ATPase-IIIA_H"/>
    <property type="match status" value="1"/>
</dbReference>
<dbReference type="InterPro" id="IPR023214">
    <property type="entry name" value="HAD_sf"/>
</dbReference>
<keyword evidence="17" id="KW-1185">Reference proteome</keyword>
<keyword evidence="3" id="KW-0597">Phosphoprotein</keyword>
<evidence type="ECO:0000256" key="11">
    <source>
        <dbReference type="ARBA" id="ARBA00023065"/>
    </source>
</evidence>
<evidence type="ECO:0000256" key="12">
    <source>
        <dbReference type="ARBA" id="ARBA00023136"/>
    </source>
</evidence>
<evidence type="ECO:0000256" key="7">
    <source>
        <dbReference type="ARBA" id="ARBA00022840"/>
    </source>
</evidence>
<evidence type="ECO:0000256" key="3">
    <source>
        <dbReference type="ARBA" id="ARBA00022553"/>
    </source>
</evidence>
<dbReference type="FunFam" id="2.70.150.10:FF:000004">
    <property type="entry name" value="Plasma membrane ATPase"/>
    <property type="match status" value="1"/>
</dbReference>
<dbReference type="EC" id="7.1.2.1" evidence="14"/>
<dbReference type="Gene3D" id="2.70.150.10">
    <property type="entry name" value="Calcium-transporting ATPase, cytoplasmic transduction domain A"/>
    <property type="match status" value="1"/>
</dbReference>
<dbReference type="Gramene" id="RZC53248">
    <property type="protein sequence ID" value="RZC53248"/>
    <property type="gene ID" value="C5167_012106"/>
</dbReference>
<feature type="transmembrane region" description="Helical" evidence="14">
    <location>
        <begin position="621"/>
        <end position="647"/>
    </location>
</feature>
<dbReference type="InterPro" id="IPR059000">
    <property type="entry name" value="ATPase_P-type_domA"/>
</dbReference>
<dbReference type="Gene3D" id="3.40.1110.10">
    <property type="entry name" value="Calcium-transporting ATPase, cytoplasmic domain N"/>
    <property type="match status" value="2"/>
</dbReference>
<keyword evidence="6 14" id="KW-0547">Nucleotide-binding</keyword>
<dbReference type="SUPFAM" id="SSF81665">
    <property type="entry name" value="Calcium ATPase, transmembrane domain M"/>
    <property type="match status" value="1"/>
</dbReference>
<feature type="transmembrane region" description="Helical" evidence="14">
    <location>
        <begin position="255"/>
        <end position="277"/>
    </location>
</feature>
<evidence type="ECO:0000256" key="1">
    <source>
        <dbReference type="ARBA" id="ARBA00004141"/>
    </source>
</evidence>
<keyword evidence="14" id="KW-0375">Hydrogen ion transport</keyword>
<evidence type="ECO:0000256" key="5">
    <source>
        <dbReference type="ARBA" id="ARBA00022723"/>
    </source>
</evidence>
<evidence type="ECO:0000256" key="6">
    <source>
        <dbReference type="ARBA" id="ARBA00022741"/>
    </source>
</evidence>
<evidence type="ECO:0000313" key="17">
    <source>
        <dbReference type="Proteomes" id="UP000316621"/>
    </source>
</evidence>
<dbReference type="SUPFAM" id="SSF81653">
    <property type="entry name" value="Calcium ATPase, transduction domain A"/>
    <property type="match status" value="1"/>
</dbReference>
<dbReference type="Gene3D" id="3.40.50.1000">
    <property type="entry name" value="HAD superfamily/HAD-like"/>
    <property type="match status" value="1"/>
</dbReference>
<keyword evidence="8 14" id="KW-0460">Magnesium</keyword>
<accession>A0A4Y7J0G6</accession>
<dbReference type="FunFam" id="3.40.1110.10:FF:000004">
    <property type="entry name" value="Plasma membrane ATPase"/>
    <property type="match status" value="1"/>
</dbReference>
<dbReference type="InterPro" id="IPR044492">
    <property type="entry name" value="P_typ_ATPase_HD_dom"/>
</dbReference>
<comment type="catalytic activity">
    <reaction evidence="13 14">
        <text>ATP + H2O + H(+)(in) = ADP + phosphate + 2 H(+)(out)</text>
        <dbReference type="Rhea" id="RHEA:20852"/>
        <dbReference type="ChEBI" id="CHEBI:15377"/>
        <dbReference type="ChEBI" id="CHEBI:15378"/>
        <dbReference type="ChEBI" id="CHEBI:30616"/>
        <dbReference type="ChEBI" id="CHEBI:43474"/>
        <dbReference type="ChEBI" id="CHEBI:456216"/>
        <dbReference type="EC" id="7.1.2.1"/>
    </reaction>
</comment>
<comment type="caution">
    <text evidence="14">Lacks conserved residue(s) required for the propagation of feature annotation.</text>
</comment>
<dbReference type="SUPFAM" id="SSF56784">
    <property type="entry name" value="HAD-like"/>
    <property type="match status" value="1"/>
</dbReference>
<organism evidence="16 17">
    <name type="scientific">Papaver somniferum</name>
    <name type="common">Opium poppy</name>
    <dbReference type="NCBI Taxonomy" id="3469"/>
    <lineage>
        <taxon>Eukaryota</taxon>
        <taxon>Viridiplantae</taxon>
        <taxon>Streptophyta</taxon>
        <taxon>Embryophyta</taxon>
        <taxon>Tracheophyta</taxon>
        <taxon>Spermatophyta</taxon>
        <taxon>Magnoliopsida</taxon>
        <taxon>Ranunculales</taxon>
        <taxon>Papaveraceae</taxon>
        <taxon>Papaveroideae</taxon>
        <taxon>Papaver</taxon>
    </lineage>
</organism>
<dbReference type="InterPro" id="IPR006534">
    <property type="entry name" value="P-type_ATPase_IIIA"/>
</dbReference>
<dbReference type="InterPro" id="IPR023299">
    <property type="entry name" value="ATPase_P-typ_cyto_dom_N"/>
</dbReference>
<dbReference type="STRING" id="3469.A0A4Y7J0G6"/>
<dbReference type="PROSITE" id="PS00154">
    <property type="entry name" value="ATPASE_E1_E2"/>
    <property type="match status" value="1"/>
</dbReference>
<keyword evidence="7 14" id="KW-0067">ATP-binding</keyword>
<keyword evidence="4 14" id="KW-0812">Transmembrane</keyword>
<keyword evidence="9 14" id="KW-1278">Translocase</keyword>
<protein>
    <recommendedName>
        <fullName evidence="14">Plasma membrane ATPase</fullName>
        <ecNumber evidence="14">7.1.2.1</ecNumber>
    </recommendedName>
</protein>
<gene>
    <name evidence="16" type="ORF">C5167_012106</name>
</gene>
<evidence type="ECO:0000256" key="14">
    <source>
        <dbReference type="RuleBase" id="RU362083"/>
    </source>
</evidence>
<evidence type="ECO:0000256" key="4">
    <source>
        <dbReference type="ARBA" id="ARBA00022692"/>
    </source>
</evidence>
<comment type="similarity">
    <text evidence="2 14">Belongs to the cation transport ATPase (P-type) (TC 3.A.3) family. Type IIIA subfamily.</text>
</comment>
<dbReference type="GO" id="GO:0016887">
    <property type="term" value="F:ATP hydrolysis activity"/>
    <property type="evidence" value="ECO:0007669"/>
    <property type="project" value="InterPro"/>
</dbReference>
<dbReference type="SFLD" id="SFLDF00027">
    <property type="entry name" value="p-type_atpase"/>
    <property type="match status" value="1"/>
</dbReference>
<evidence type="ECO:0000313" key="16">
    <source>
        <dbReference type="EMBL" id="RZC53248.1"/>
    </source>
</evidence>
<dbReference type="SFLD" id="SFLDS00003">
    <property type="entry name" value="Haloacid_Dehalogenase"/>
    <property type="match status" value="1"/>
</dbReference>
<dbReference type="GO" id="GO:0005524">
    <property type="term" value="F:ATP binding"/>
    <property type="evidence" value="ECO:0007669"/>
    <property type="project" value="UniProtKB-UniRule"/>
</dbReference>
<evidence type="ECO:0000256" key="8">
    <source>
        <dbReference type="ARBA" id="ARBA00022842"/>
    </source>
</evidence>
<keyword evidence="10 14" id="KW-1133">Transmembrane helix</keyword>
<proteinExistence type="inferred from homology"/>
<dbReference type="FunFam" id="3.40.50.1000:FF:000211">
    <property type="entry name" value="Plasma membrane ATPase"/>
    <property type="match status" value="1"/>
</dbReference>
<dbReference type="GO" id="GO:0120029">
    <property type="term" value="P:proton export across plasma membrane"/>
    <property type="evidence" value="ECO:0007669"/>
    <property type="project" value="UniProtKB-UniRule"/>
</dbReference>
<dbReference type="NCBIfam" id="TIGR01494">
    <property type="entry name" value="ATPase_P-type"/>
    <property type="match status" value="2"/>
</dbReference>
<reference evidence="16 17" key="1">
    <citation type="journal article" date="2018" name="Science">
        <title>The opium poppy genome and morphinan production.</title>
        <authorList>
            <person name="Guo L."/>
            <person name="Winzer T."/>
            <person name="Yang X."/>
            <person name="Li Y."/>
            <person name="Ning Z."/>
            <person name="He Z."/>
            <person name="Teodor R."/>
            <person name="Lu Y."/>
            <person name="Bowser T.A."/>
            <person name="Graham I.A."/>
            <person name="Ye K."/>
        </authorList>
    </citation>
    <scope>NUCLEOTIDE SEQUENCE [LARGE SCALE GENOMIC DNA]</scope>
    <source>
        <strain evidence="17">cv. HN1</strain>
        <tissue evidence="16">Leaves</tissue>
    </source>
</reference>
<evidence type="ECO:0000259" key="15">
    <source>
        <dbReference type="Pfam" id="PF00122"/>
    </source>
</evidence>
<keyword evidence="5" id="KW-0479">Metal-binding</keyword>
<evidence type="ECO:0000256" key="13">
    <source>
        <dbReference type="ARBA" id="ARBA00048122"/>
    </source>
</evidence>
<dbReference type="InterPro" id="IPR008250">
    <property type="entry name" value="ATPase_P-typ_transduc_dom_A_sf"/>
</dbReference>
<feature type="transmembrane region" description="Helical" evidence="14">
    <location>
        <begin position="220"/>
        <end position="243"/>
    </location>
</feature>